<dbReference type="AlphaFoldDB" id="A0A6J7HAN8"/>
<name>A0A6J7HAN8_9ZZZZ</name>
<protein>
    <submittedName>
        <fullName evidence="1">Unannotated protein</fullName>
    </submittedName>
</protein>
<dbReference type="InterPro" id="IPR011008">
    <property type="entry name" value="Dimeric_a/b-barrel"/>
</dbReference>
<sequence>MTTTVQLRRYTVEPGRMAEFVAWFPGILPVREQYGFRVLEAWVDEANDAFVWSVALDGDEARFLEVEATYNASAERAAAFETFPKVITAQLNSFVRPAR</sequence>
<dbReference type="Gene3D" id="3.30.70.100">
    <property type="match status" value="1"/>
</dbReference>
<organism evidence="1">
    <name type="scientific">freshwater metagenome</name>
    <dbReference type="NCBI Taxonomy" id="449393"/>
    <lineage>
        <taxon>unclassified sequences</taxon>
        <taxon>metagenomes</taxon>
        <taxon>ecological metagenomes</taxon>
    </lineage>
</organism>
<evidence type="ECO:0000313" key="1">
    <source>
        <dbReference type="EMBL" id="CAB4912809.1"/>
    </source>
</evidence>
<proteinExistence type="predicted"/>
<gene>
    <name evidence="1" type="ORF">UFOPK3609_00972</name>
</gene>
<dbReference type="SUPFAM" id="SSF54909">
    <property type="entry name" value="Dimeric alpha+beta barrel"/>
    <property type="match status" value="1"/>
</dbReference>
<dbReference type="EMBL" id="CAFBMQ010000138">
    <property type="protein sequence ID" value="CAB4912809.1"/>
    <property type="molecule type" value="Genomic_DNA"/>
</dbReference>
<accession>A0A6J7HAN8</accession>
<reference evidence="1" key="1">
    <citation type="submission" date="2020-05" db="EMBL/GenBank/DDBJ databases">
        <authorList>
            <person name="Chiriac C."/>
            <person name="Salcher M."/>
            <person name="Ghai R."/>
            <person name="Kavagutti S V."/>
        </authorList>
    </citation>
    <scope>NUCLEOTIDE SEQUENCE</scope>
</reference>